<feature type="transmembrane region" description="Helical" evidence="12">
    <location>
        <begin position="68"/>
        <end position="88"/>
    </location>
</feature>
<organism evidence="14 15">
    <name type="scientific">Hydrococcus rivularis NIES-593</name>
    <dbReference type="NCBI Taxonomy" id="1921803"/>
    <lineage>
        <taxon>Bacteria</taxon>
        <taxon>Bacillati</taxon>
        <taxon>Cyanobacteriota</taxon>
        <taxon>Cyanophyceae</taxon>
        <taxon>Pleurocapsales</taxon>
        <taxon>Hydrococcaceae</taxon>
        <taxon>Hydrococcus</taxon>
    </lineage>
</organism>
<keyword evidence="3" id="KW-1003">Cell membrane</keyword>
<keyword evidence="9 12" id="KW-1133">Transmembrane helix</keyword>
<dbReference type="Gene3D" id="1.25.40.10">
    <property type="entry name" value="Tetratricopeptide repeat domain"/>
    <property type="match status" value="1"/>
</dbReference>
<dbReference type="SUPFAM" id="SSF48452">
    <property type="entry name" value="TPR-like"/>
    <property type="match status" value="1"/>
</dbReference>
<evidence type="ECO:0000256" key="4">
    <source>
        <dbReference type="ARBA" id="ARBA00022670"/>
    </source>
</evidence>
<accession>A0A1U7H7F7</accession>
<evidence type="ECO:0000256" key="1">
    <source>
        <dbReference type="ARBA" id="ARBA00001947"/>
    </source>
</evidence>
<dbReference type="Pfam" id="PF01435">
    <property type="entry name" value="Peptidase_M48"/>
    <property type="match status" value="1"/>
</dbReference>
<evidence type="ECO:0000256" key="8">
    <source>
        <dbReference type="ARBA" id="ARBA00022833"/>
    </source>
</evidence>
<dbReference type="PANTHER" id="PTHR43221:SF1">
    <property type="entry name" value="PROTEASE HTPX"/>
    <property type="match status" value="1"/>
</dbReference>
<comment type="caution">
    <text evidence="14">The sequence shown here is derived from an EMBL/GenBank/DDBJ whole genome shotgun (WGS) entry which is preliminary data.</text>
</comment>
<keyword evidence="8" id="KW-0862">Zinc</keyword>
<reference evidence="14 15" key="1">
    <citation type="submission" date="2016-11" db="EMBL/GenBank/DDBJ databases">
        <title>Draft Genome Sequences of Nine Cyanobacterial Strains from Diverse Habitats.</title>
        <authorList>
            <person name="Zhu T."/>
            <person name="Hou S."/>
            <person name="Lu X."/>
            <person name="Hess W.R."/>
        </authorList>
    </citation>
    <scope>NUCLEOTIDE SEQUENCE [LARGE SCALE GENOMIC DNA]</scope>
    <source>
        <strain evidence="14 15">NIES-593</strain>
    </source>
</reference>
<gene>
    <name evidence="14" type="ORF">NIES593_22485</name>
</gene>
<name>A0A1U7H7F7_9CYAN</name>
<dbReference type="EMBL" id="MRCB01000054">
    <property type="protein sequence ID" value="OKH18042.1"/>
    <property type="molecule type" value="Genomic_DNA"/>
</dbReference>
<dbReference type="GO" id="GO:0046872">
    <property type="term" value="F:metal ion binding"/>
    <property type="evidence" value="ECO:0007669"/>
    <property type="project" value="UniProtKB-KW"/>
</dbReference>
<evidence type="ECO:0000256" key="9">
    <source>
        <dbReference type="ARBA" id="ARBA00022989"/>
    </source>
</evidence>
<keyword evidence="5 12" id="KW-0812">Transmembrane</keyword>
<keyword evidence="15" id="KW-1185">Reference proteome</keyword>
<dbReference type="STRING" id="1921803.NIES593_22485"/>
<keyword evidence="7" id="KW-0378">Hydrolase</keyword>
<evidence type="ECO:0000256" key="3">
    <source>
        <dbReference type="ARBA" id="ARBA00022475"/>
    </source>
</evidence>
<dbReference type="InterPro" id="IPR050083">
    <property type="entry name" value="HtpX_protease"/>
</dbReference>
<proteinExistence type="predicted"/>
<dbReference type="Proteomes" id="UP000186868">
    <property type="component" value="Unassembled WGS sequence"/>
</dbReference>
<dbReference type="GO" id="GO:0005886">
    <property type="term" value="C:plasma membrane"/>
    <property type="evidence" value="ECO:0007669"/>
    <property type="project" value="UniProtKB-SubCell"/>
</dbReference>
<evidence type="ECO:0000256" key="5">
    <source>
        <dbReference type="ARBA" id="ARBA00022692"/>
    </source>
</evidence>
<evidence type="ECO:0000256" key="2">
    <source>
        <dbReference type="ARBA" id="ARBA00004651"/>
    </source>
</evidence>
<dbReference type="Gene3D" id="3.30.2010.10">
    <property type="entry name" value="Metalloproteases ('zincins'), catalytic domain"/>
    <property type="match status" value="1"/>
</dbReference>
<dbReference type="PANTHER" id="PTHR43221">
    <property type="entry name" value="PROTEASE HTPX"/>
    <property type="match status" value="1"/>
</dbReference>
<protein>
    <recommendedName>
        <fullName evidence="13">Peptidase M48 domain-containing protein</fullName>
    </recommendedName>
</protein>
<comment type="cofactor">
    <cofactor evidence="1">
        <name>Zn(2+)</name>
        <dbReference type="ChEBI" id="CHEBI:29105"/>
    </cofactor>
</comment>
<dbReference type="GO" id="GO:0006508">
    <property type="term" value="P:proteolysis"/>
    <property type="evidence" value="ECO:0007669"/>
    <property type="project" value="UniProtKB-KW"/>
</dbReference>
<evidence type="ECO:0000313" key="14">
    <source>
        <dbReference type="EMBL" id="OKH18042.1"/>
    </source>
</evidence>
<keyword evidence="4" id="KW-0645">Protease</keyword>
<dbReference type="CDD" id="cd07328">
    <property type="entry name" value="M48_Ste24p_like"/>
    <property type="match status" value="1"/>
</dbReference>
<keyword evidence="6" id="KW-0479">Metal-binding</keyword>
<evidence type="ECO:0000256" key="10">
    <source>
        <dbReference type="ARBA" id="ARBA00023049"/>
    </source>
</evidence>
<evidence type="ECO:0000256" key="6">
    <source>
        <dbReference type="ARBA" id="ARBA00022723"/>
    </source>
</evidence>
<evidence type="ECO:0000256" key="12">
    <source>
        <dbReference type="SAM" id="Phobius"/>
    </source>
</evidence>
<dbReference type="InterPro" id="IPR011990">
    <property type="entry name" value="TPR-like_helical_dom_sf"/>
</dbReference>
<keyword evidence="10" id="KW-0482">Metalloprotease</keyword>
<dbReference type="AlphaFoldDB" id="A0A1U7H7F7"/>
<dbReference type="InterPro" id="IPR001915">
    <property type="entry name" value="Peptidase_M48"/>
</dbReference>
<evidence type="ECO:0000313" key="15">
    <source>
        <dbReference type="Proteomes" id="UP000186868"/>
    </source>
</evidence>
<evidence type="ECO:0000259" key="13">
    <source>
        <dbReference type="Pfam" id="PF01435"/>
    </source>
</evidence>
<evidence type="ECO:0000256" key="11">
    <source>
        <dbReference type="ARBA" id="ARBA00023136"/>
    </source>
</evidence>
<comment type="subcellular location">
    <subcellularLocation>
        <location evidence="2">Cell membrane</location>
        <topology evidence="2">Multi-pass membrane protein</topology>
    </subcellularLocation>
</comment>
<feature type="transmembrane region" description="Helical" evidence="12">
    <location>
        <begin position="31"/>
        <end position="56"/>
    </location>
</feature>
<dbReference type="GO" id="GO:0004222">
    <property type="term" value="F:metalloendopeptidase activity"/>
    <property type="evidence" value="ECO:0007669"/>
    <property type="project" value="InterPro"/>
</dbReference>
<sequence>MTIEQQERFETLVRQLEKDARHHPANYQIKVTLLAILGYAYILFVFLLLLGIIWGARTFLVAASSEALTNQLNLMAILVSLGILRLFWIDTKIPKGLPLDRLHAPELFATIDRLATILQAPKCDRIFLTDELNAGVLQSPRLGLLGWQQNYLFLGLPLMQALSLQQFRAVLAHELGHLSGNHSHFSNWIYRLRKIWFELAERFPEPKNSGFFLFQWFFHWYAPYFHAYTFVLVRANEYEADRCGVELAGLENEAQADINLAIYSYFLHKSFWPTIYQQAEQHAEPPSDAITQLLQQLKIGLSPREAAKWLDRALAHRTDYEDTHPCLLDRLTAIGYDLNPIQPPQPPTQTAAEYFFGELLWSFADRLDREWKNEVAGSWEKLYLRAQQQRRNLAALDEKAQKCALTVEQMWKRACLTSTLQEAHKAIALFQQVLEVEPNHPLTNYQLGKILIERNDSQGIKYLEKAIAIDPELVVPSCDLLYDFYLNQGKIKQAKFYQQKGQEYYCLWKRIQQERSRISHETPLFPHQLSDGEVRQLSEQLSTYSEINKAYLVRQKVTFFPEKAFYIFAIVLQTVKGAGADWKSHEEIIDRLENELNFSGNFRVIILQNSNFKLEQTIRKIAGSCIYY</sequence>
<keyword evidence="11 12" id="KW-0472">Membrane</keyword>
<feature type="domain" description="Peptidase M48" evidence="13">
    <location>
        <begin position="148"/>
        <end position="334"/>
    </location>
</feature>
<evidence type="ECO:0000256" key="7">
    <source>
        <dbReference type="ARBA" id="ARBA00022801"/>
    </source>
</evidence>